<evidence type="ECO:0000313" key="4">
    <source>
        <dbReference type="Proteomes" id="UP000283474"/>
    </source>
</evidence>
<dbReference type="EMBL" id="CP022987">
    <property type="protein sequence ID" value="QAA95339.1"/>
    <property type="molecule type" value="Genomic_DNA"/>
</dbReference>
<evidence type="ECO:0000313" key="3">
    <source>
        <dbReference type="EMBL" id="QAA95339.1"/>
    </source>
</evidence>
<dbReference type="InterPro" id="IPR002810">
    <property type="entry name" value="NfeD-like_C"/>
</dbReference>
<name>A0A410GGE4_9BURK</name>
<dbReference type="OrthoDB" id="5654021at2"/>
<evidence type="ECO:0000259" key="2">
    <source>
        <dbReference type="Pfam" id="PF01957"/>
    </source>
</evidence>
<dbReference type="KEGG" id="pus:CKA81_16825"/>
<organism evidence="3 4">
    <name type="scientific">Pollutimonas thiosulfatoxidans</name>
    <dbReference type="NCBI Taxonomy" id="2028345"/>
    <lineage>
        <taxon>Bacteria</taxon>
        <taxon>Pseudomonadati</taxon>
        <taxon>Pseudomonadota</taxon>
        <taxon>Betaproteobacteria</taxon>
        <taxon>Burkholderiales</taxon>
        <taxon>Alcaligenaceae</taxon>
        <taxon>Pollutimonas</taxon>
    </lineage>
</organism>
<feature type="transmembrane region" description="Helical" evidence="1">
    <location>
        <begin position="43"/>
        <end position="64"/>
    </location>
</feature>
<accession>A0A410GGE4</accession>
<proteinExistence type="predicted"/>
<dbReference type="RefSeq" id="WP_128356331.1">
    <property type="nucleotide sequence ID" value="NZ_CP022987.1"/>
</dbReference>
<dbReference type="Proteomes" id="UP000283474">
    <property type="component" value="Chromosome"/>
</dbReference>
<gene>
    <name evidence="3" type="ORF">CKA81_16825</name>
</gene>
<dbReference type="Pfam" id="PF01957">
    <property type="entry name" value="NfeD"/>
    <property type="match status" value="1"/>
</dbReference>
<dbReference type="AlphaFoldDB" id="A0A410GGE4"/>
<feature type="domain" description="NfeD-like C-terminal" evidence="2">
    <location>
        <begin position="81"/>
        <end position="136"/>
    </location>
</feature>
<keyword evidence="1" id="KW-0472">Membrane</keyword>
<sequence>MWFWFGAAALFLLLELGTGTFYLLLVSLGMVASGTAAYAGLSLIWQIASGLFVSLVGLVVLHGFRRSKGYVPTQSNANVVQDVGQHVMVDAWDESRQINVFYRGANWTARLDAGQAAQPGEHYIHSVQGLTLVLRPGRYPGTDAQH</sequence>
<evidence type="ECO:0000256" key="1">
    <source>
        <dbReference type="SAM" id="Phobius"/>
    </source>
</evidence>
<keyword evidence="4" id="KW-1185">Reference proteome</keyword>
<reference evidence="3 4" key="1">
    <citation type="submission" date="2017-08" db="EMBL/GenBank/DDBJ databases">
        <authorList>
            <person name="Park S.-J."/>
            <person name="Kim H."/>
        </authorList>
    </citation>
    <scope>NUCLEOTIDE SEQUENCE [LARGE SCALE GENOMIC DNA]</scope>
    <source>
        <strain evidence="4">ye3</strain>
    </source>
</reference>
<keyword evidence="1" id="KW-0812">Transmembrane</keyword>
<keyword evidence="1" id="KW-1133">Transmembrane helix</keyword>
<protein>
    <recommendedName>
        <fullName evidence="2">NfeD-like C-terminal domain-containing protein</fullName>
    </recommendedName>
</protein>